<gene>
    <name evidence="2" type="ORF">GMRT_10322</name>
</gene>
<dbReference type="Proteomes" id="UP000315496">
    <property type="component" value="Chromosome 1"/>
</dbReference>
<dbReference type="EMBL" id="VDLU01000001">
    <property type="protein sequence ID" value="TNJ29897.1"/>
    <property type="molecule type" value="Genomic_DNA"/>
</dbReference>
<comment type="caution">
    <text evidence="2">The sequence shown here is derived from an EMBL/GenBank/DDBJ whole genome shotgun (WGS) entry which is preliminary data.</text>
</comment>
<dbReference type="AlphaFoldDB" id="A0A4Z1T9Q7"/>
<sequence length="317" mass="35949">MTDPNIQDALRDAFGAFTGAAVFEEMPTVIEPMPASAPGQKKKQKKGSNSAATAERLARTLICTNVDVNAEERDIEKAIMHLVKGLFEDTVNNDHTSTPSDKIAVTTVFFRACDFEKHLQRASEKKAAAAKKQFSSKPGATKLAFIRFNVEDPICPLIEKYSGRLRLNNRHIFMYPGTQQHAQLHQPRSLFISGIKDRSMDIEVLLTYLEKHYGFLLTNIRIFKDVETGKRLSYCIVELAQECWPPPPKIWMTEFNLPGTNCVCKIMKCVSEKKVKKAKERRERALAVQKRRLGKAAVNKGSSPREHDFKPRKPFQR</sequence>
<dbReference type="OrthoDB" id="10253978at2759"/>
<evidence type="ECO:0000313" key="2">
    <source>
        <dbReference type="EMBL" id="TNJ29897.1"/>
    </source>
</evidence>
<feature type="region of interest" description="Disordered" evidence="1">
    <location>
        <begin position="290"/>
        <end position="317"/>
    </location>
</feature>
<keyword evidence="3" id="KW-1185">Reference proteome</keyword>
<reference evidence="2 3" key="1">
    <citation type="submission" date="2019-05" db="EMBL/GenBank/DDBJ databases">
        <title>The compact genome of Giardia muris reveals important steps in the evolution of intestinal protozoan parasites.</title>
        <authorList>
            <person name="Xu F."/>
            <person name="Jimenez-Gonzalez A."/>
            <person name="Einarsson E."/>
            <person name="Astvaldsson A."/>
            <person name="Peirasmaki D."/>
            <person name="Eckmann L."/>
            <person name="Andersson J.O."/>
            <person name="Svard S.G."/>
            <person name="Jerlstrom-Hultqvist J."/>
        </authorList>
    </citation>
    <scope>NUCLEOTIDE SEQUENCE [LARGE SCALE GENOMIC DNA]</scope>
    <source>
        <strain evidence="2 3">Roberts-Thomson</strain>
    </source>
</reference>
<name>A0A4Z1T9Q7_GIAMU</name>
<protein>
    <submittedName>
        <fullName evidence="2">Uncharacterized protein</fullName>
    </submittedName>
</protein>
<evidence type="ECO:0000313" key="3">
    <source>
        <dbReference type="Proteomes" id="UP000315496"/>
    </source>
</evidence>
<feature type="region of interest" description="Disordered" evidence="1">
    <location>
        <begin position="32"/>
        <end position="51"/>
    </location>
</feature>
<organism evidence="2 3">
    <name type="scientific">Giardia muris</name>
    <dbReference type="NCBI Taxonomy" id="5742"/>
    <lineage>
        <taxon>Eukaryota</taxon>
        <taxon>Metamonada</taxon>
        <taxon>Diplomonadida</taxon>
        <taxon>Hexamitidae</taxon>
        <taxon>Giardiinae</taxon>
        <taxon>Giardia</taxon>
    </lineage>
</organism>
<proteinExistence type="predicted"/>
<dbReference type="VEuPathDB" id="GiardiaDB:GMRT_10322"/>
<accession>A0A4Z1T9Q7</accession>
<evidence type="ECO:0000256" key="1">
    <source>
        <dbReference type="SAM" id="MobiDB-lite"/>
    </source>
</evidence>